<comment type="catalytic activity">
    <reaction evidence="5">
        <text>a monoacylglycerol + H2O = glycerol + a fatty acid + H(+)</text>
        <dbReference type="Rhea" id="RHEA:15245"/>
        <dbReference type="ChEBI" id="CHEBI:15377"/>
        <dbReference type="ChEBI" id="CHEBI:15378"/>
        <dbReference type="ChEBI" id="CHEBI:17408"/>
        <dbReference type="ChEBI" id="CHEBI:17754"/>
        <dbReference type="ChEBI" id="CHEBI:28868"/>
    </reaction>
</comment>
<evidence type="ECO:0000256" key="4">
    <source>
        <dbReference type="ARBA" id="ARBA00047591"/>
    </source>
</evidence>
<keyword evidence="9" id="KW-1185">Reference proteome</keyword>
<dbReference type="VEuPathDB" id="FungiDB:Malapachy_1321"/>
<comment type="caution">
    <text evidence="8">The sequence shown here is derived from an EMBL/GenBank/DDBJ whole genome shotgun (WGS) entry which is preliminary data.</text>
</comment>
<dbReference type="EMBL" id="LGAV01000009">
    <property type="protein sequence ID" value="KOS12732.1"/>
    <property type="molecule type" value="Genomic_DNA"/>
</dbReference>
<dbReference type="AlphaFoldDB" id="A0A0M9VN58"/>
<dbReference type="GeneID" id="28727701"/>
<dbReference type="InterPro" id="IPR050654">
    <property type="entry name" value="AChE-related_enzymes"/>
</dbReference>
<reference evidence="8 9" key="1">
    <citation type="submission" date="2015-07" db="EMBL/GenBank/DDBJ databases">
        <title>Draft Genome Sequence of Malassezia furfur CBS1878 and Malassezia pachydermatis CBS1879.</title>
        <authorList>
            <person name="Triana S."/>
            <person name="Ohm R."/>
            <person name="Gonzalez A."/>
            <person name="DeCock H."/>
            <person name="Restrepo S."/>
            <person name="Celis A."/>
        </authorList>
    </citation>
    <scope>NUCLEOTIDE SEQUENCE [LARGE SCALE GENOMIC DNA]</scope>
    <source>
        <strain evidence="8 9">CBS 1879</strain>
    </source>
</reference>
<dbReference type="OrthoDB" id="408631at2759"/>
<dbReference type="Gene3D" id="3.40.50.1820">
    <property type="entry name" value="alpha/beta hydrolase"/>
    <property type="match status" value="2"/>
</dbReference>
<evidence type="ECO:0000256" key="2">
    <source>
        <dbReference type="ARBA" id="ARBA00022801"/>
    </source>
</evidence>
<dbReference type="PANTHER" id="PTHR43918">
    <property type="entry name" value="ACETYLCHOLINESTERASE"/>
    <property type="match status" value="1"/>
</dbReference>
<dbReference type="RefSeq" id="XP_017990364.1">
    <property type="nucleotide sequence ID" value="XM_018135826.1"/>
</dbReference>
<keyword evidence="2" id="KW-0378">Hydrolase</keyword>
<accession>A0A0M9VN58</accession>
<keyword evidence="3" id="KW-1015">Disulfide bond</keyword>
<name>A0A0M9VN58_9BASI</name>
<evidence type="ECO:0000256" key="5">
    <source>
        <dbReference type="ARBA" id="ARBA00048461"/>
    </source>
</evidence>
<dbReference type="STRING" id="77020.A0A0M9VN58"/>
<dbReference type="InterPro" id="IPR000997">
    <property type="entry name" value="Cholinesterase"/>
</dbReference>
<dbReference type="Proteomes" id="UP000037751">
    <property type="component" value="Unassembled WGS sequence"/>
</dbReference>
<dbReference type="PANTHER" id="PTHR43918:SF4">
    <property type="entry name" value="CARBOXYLIC ESTER HYDROLASE"/>
    <property type="match status" value="1"/>
</dbReference>
<evidence type="ECO:0000256" key="1">
    <source>
        <dbReference type="ARBA" id="ARBA00005964"/>
    </source>
</evidence>
<comment type="catalytic activity">
    <reaction evidence="4">
        <text>a diacylglycerol + H2O = a monoacylglycerol + a fatty acid + H(+)</text>
        <dbReference type="Rhea" id="RHEA:32731"/>
        <dbReference type="ChEBI" id="CHEBI:15377"/>
        <dbReference type="ChEBI" id="CHEBI:15378"/>
        <dbReference type="ChEBI" id="CHEBI:17408"/>
        <dbReference type="ChEBI" id="CHEBI:18035"/>
        <dbReference type="ChEBI" id="CHEBI:28868"/>
    </reaction>
</comment>
<sequence>MASVAIGVAASDLLADHQSRLRHHGMARRYSNKHSSGNNNQNQPSDDYLVVKTNEGRVRGHFNHTSGAYSWLGVPFGADTGGSNRFRPPKPVANWDDVKDATKYGPSCPQHGSGGSVKAVGLFGLSPSIFDRSTQSEDCLNANIFVGKKHWENYVKSGGQGKKAPVWLNIYGGSYEWGANKLEMYEGDRIVTQDDVVVISVNFRNWIFGYPQSPQLDVSRHYDDDDYPGANPGMNDVDFAIEWVYKNIEHFGGDPDKITMGGTSTGACTVDNWAYAHYQKPTSKYIKGLILQSGSMTSLGRYFVAPDGADFTKKTGDWNRVAKEVGCGTASDDAQFRCMQHKPWEDIMDATFSTDAKFLLAVDNKTVFSDYYQRLEEKRYVDIPMLIGNNKDEGNAFLIHDAYLTDVAGPVVTSEVWVCPAGVQAKERQGVAPTWRYRFSPSFYLPGMPWEYRELLTFHGSDTPYAWGTWPQLRYIGNQTTGDPGPVFLWPWPTDDFETRKAVAEVYRGVNVEFVKDPENGLYSFHGGWPTYTPDKPSIGDIGYGNSPKFRLISSSDVDGLCPLTNAEVSKNNMKWKPTVQRIRGFIV</sequence>
<dbReference type="SUPFAM" id="SSF53474">
    <property type="entry name" value="alpha/beta-Hydrolases"/>
    <property type="match status" value="1"/>
</dbReference>
<organism evidence="8 9">
    <name type="scientific">Malassezia pachydermatis</name>
    <dbReference type="NCBI Taxonomy" id="77020"/>
    <lineage>
        <taxon>Eukaryota</taxon>
        <taxon>Fungi</taxon>
        <taxon>Dikarya</taxon>
        <taxon>Basidiomycota</taxon>
        <taxon>Ustilaginomycotina</taxon>
        <taxon>Malasseziomycetes</taxon>
        <taxon>Malasseziales</taxon>
        <taxon>Malasseziaceae</taxon>
        <taxon>Malassezia</taxon>
    </lineage>
</organism>
<dbReference type="PRINTS" id="PR00878">
    <property type="entry name" value="CHOLNESTRASE"/>
</dbReference>
<feature type="compositionally biased region" description="Polar residues" evidence="6">
    <location>
        <begin position="33"/>
        <end position="45"/>
    </location>
</feature>
<evidence type="ECO:0000256" key="3">
    <source>
        <dbReference type="ARBA" id="ARBA00023157"/>
    </source>
</evidence>
<dbReference type="ESTHER" id="9basi-a0a0m9vn58">
    <property type="family name" value="Fungal_carboxylesterase_lipase"/>
</dbReference>
<feature type="region of interest" description="Disordered" evidence="6">
    <location>
        <begin position="27"/>
        <end position="47"/>
    </location>
</feature>
<comment type="similarity">
    <text evidence="1">Belongs to the type-B carboxylesterase/lipase family.</text>
</comment>
<evidence type="ECO:0000313" key="9">
    <source>
        <dbReference type="Proteomes" id="UP000037751"/>
    </source>
</evidence>
<evidence type="ECO:0000313" key="8">
    <source>
        <dbReference type="EMBL" id="KOS12732.1"/>
    </source>
</evidence>
<protein>
    <submittedName>
        <fullName evidence="8">Carboxylesterase family protein</fullName>
    </submittedName>
</protein>
<dbReference type="Pfam" id="PF00135">
    <property type="entry name" value="COesterase"/>
    <property type="match status" value="1"/>
</dbReference>
<dbReference type="InterPro" id="IPR029058">
    <property type="entry name" value="AB_hydrolase_fold"/>
</dbReference>
<dbReference type="GO" id="GO:0004104">
    <property type="term" value="F:cholinesterase activity"/>
    <property type="evidence" value="ECO:0007669"/>
    <property type="project" value="InterPro"/>
</dbReference>
<evidence type="ECO:0000259" key="7">
    <source>
        <dbReference type="Pfam" id="PF00135"/>
    </source>
</evidence>
<gene>
    <name evidence="8" type="ORF">Malapachy_1321</name>
</gene>
<feature type="domain" description="Carboxylesterase type B" evidence="7">
    <location>
        <begin position="49"/>
        <end position="399"/>
    </location>
</feature>
<evidence type="ECO:0000256" key="6">
    <source>
        <dbReference type="SAM" id="MobiDB-lite"/>
    </source>
</evidence>
<proteinExistence type="inferred from homology"/>
<dbReference type="InterPro" id="IPR002018">
    <property type="entry name" value="CarbesteraseB"/>
</dbReference>